<organism evidence="2 3">
    <name type="scientific">Thiohalophilus thiocyanatoxydans</name>
    <dbReference type="NCBI Taxonomy" id="381308"/>
    <lineage>
        <taxon>Bacteria</taxon>
        <taxon>Pseudomonadati</taxon>
        <taxon>Pseudomonadota</taxon>
        <taxon>Gammaproteobacteria</taxon>
        <taxon>Thiohalomonadales</taxon>
        <taxon>Thiohalophilaceae</taxon>
        <taxon>Thiohalophilus</taxon>
    </lineage>
</organism>
<accession>A0A4R8IJM2</accession>
<dbReference type="Gene3D" id="3.40.50.150">
    <property type="entry name" value="Vaccinia Virus protein VP39"/>
    <property type="match status" value="1"/>
</dbReference>
<keyword evidence="2" id="KW-0808">Transferase</keyword>
<dbReference type="AlphaFoldDB" id="A0A4R8IJM2"/>
<dbReference type="CDD" id="cd02440">
    <property type="entry name" value="AdoMet_MTases"/>
    <property type="match status" value="1"/>
</dbReference>
<dbReference type="InterPro" id="IPR013216">
    <property type="entry name" value="Methyltransf_11"/>
</dbReference>
<dbReference type="EMBL" id="SOQX01000004">
    <property type="protein sequence ID" value="TDY00932.1"/>
    <property type="molecule type" value="Genomic_DNA"/>
</dbReference>
<feature type="domain" description="Methyltransferase type 11" evidence="1">
    <location>
        <begin position="266"/>
        <end position="324"/>
    </location>
</feature>
<dbReference type="PANTHER" id="PTHR43036:SF2">
    <property type="entry name" value="OS04G0481300 PROTEIN"/>
    <property type="match status" value="1"/>
</dbReference>
<keyword evidence="3" id="KW-1185">Reference proteome</keyword>
<evidence type="ECO:0000313" key="3">
    <source>
        <dbReference type="Proteomes" id="UP000294914"/>
    </source>
</evidence>
<dbReference type="Gene3D" id="3.10.50.40">
    <property type="match status" value="1"/>
</dbReference>
<dbReference type="GO" id="GO:0003755">
    <property type="term" value="F:peptidyl-prolyl cis-trans isomerase activity"/>
    <property type="evidence" value="ECO:0007669"/>
    <property type="project" value="InterPro"/>
</dbReference>
<name>A0A4R8IJM2_9GAMM</name>
<dbReference type="Proteomes" id="UP000294914">
    <property type="component" value="Unassembled WGS sequence"/>
</dbReference>
<dbReference type="PANTHER" id="PTHR43036">
    <property type="entry name" value="OSJNBB0011N17.9 PROTEIN"/>
    <property type="match status" value="1"/>
</dbReference>
<protein>
    <submittedName>
        <fullName evidence="2">Methyltransferase family protein</fullName>
    </submittedName>
</protein>
<gene>
    <name evidence="2" type="ORF">EDC23_1677</name>
</gene>
<evidence type="ECO:0000259" key="1">
    <source>
        <dbReference type="Pfam" id="PF08241"/>
    </source>
</evidence>
<reference evidence="2 3" key="1">
    <citation type="submission" date="2019-03" db="EMBL/GenBank/DDBJ databases">
        <title>Genomic Encyclopedia of Type Strains, Phase IV (KMG-IV): sequencing the most valuable type-strain genomes for metagenomic binning, comparative biology and taxonomic classification.</title>
        <authorList>
            <person name="Goeker M."/>
        </authorList>
    </citation>
    <scope>NUCLEOTIDE SEQUENCE [LARGE SCALE GENOMIC DNA]</scope>
    <source>
        <strain evidence="2 3">DSM 16326</strain>
    </source>
</reference>
<dbReference type="Pfam" id="PF08241">
    <property type="entry name" value="Methyltransf_11"/>
    <property type="match status" value="1"/>
</dbReference>
<sequence>MHTVPLEVALDWASPHARHRDRYYFDRVDLARDGLPADLGEQLQELPVGKSAQVDILFDNWQEPYRQSRIRSLPREQFRRRSKHPLPPVIPRTGRFYPRRFVSDAIGADNGANWPLRCLQAGEQALRIDLNHPLAGRHLAMQVTLLGELLPGSDQDDTPGDILATCTTNGPGMQASLPEVDTDFFTEEAFRRIDEAVDGEFYASPRLVQHLDATCRGYIQDLYARFMQPGMRVLDLMSSWVSHLPAQPDDLVVHGLGMNAGELQANTRLHDTTVQDLNQDGRLPFDEATFDAVICTASIEYLIRPREVIRDVARILKPGAPLVITFSDRWFPTKAIQLWSELYDFERLQLVTDYLRHSDQFAELASESLRGYPRPVDDPYVRQLDYSDPVFAVWGYRI</sequence>
<dbReference type="InterPro" id="IPR029063">
    <property type="entry name" value="SAM-dependent_MTases_sf"/>
</dbReference>
<proteinExistence type="predicted"/>
<evidence type="ECO:0000313" key="2">
    <source>
        <dbReference type="EMBL" id="TDY00932.1"/>
    </source>
</evidence>
<dbReference type="GO" id="GO:0008757">
    <property type="term" value="F:S-adenosylmethionine-dependent methyltransferase activity"/>
    <property type="evidence" value="ECO:0007669"/>
    <property type="project" value="InterPro"/>
</dbReference>
<dbReference type="InterPro" id="IPR046357">
    <property type="entry name" value="PPIase_dom_sf"/>
</dbReference>
<dbReference type="SUPFAM" id="SSF53335">
    <property type="entry name" value="S-adenosyl-L-methionine-dependent methyltransferases"/>
    <property type="match status" value="1"/>
</dbReference>
<dbReference type="RefSeq" id="WP_134083373.1">
    <property type="nucleotide sequence ID" value="NZ_SOQX01000004.1"/>
</dbReference>
<dbReference type="OrthoDB" id="939937at2"/>
<keyword evidence="2" id="KW-0489">Methyltransferase</keyword>
<dbReference type="GO" id="GO:0032259">
    <property type="term" value="P:methylation"/>
    <property type="evidence" value="ECO:0007669"/>
    <property type="project" value="UniProtKB-KW"/>
</dbReference>
<comment type="caution">
    <text evidence="2">The sequence shown here is derived from an EMBL/GenBank/DDBJ whole genome shotgun (WGS) entry which is preliminary data.</text>
</comment>